<evidence type="ECO:0000259" key="1">
    <source>
        <dbReference type="Pfam" id="PF13799"/>
    </source>
</evidence>
<comment type="caution">
    <text evidence="2">The sequence shown here is derived from an EMBL/GenBank/DDBJ whole genome shotgun (WGS) entry which is preliminary data.</text>
</comment>
<organism evidence="2 3">
    <name type="scientific">Calidifontibacillus erzurumensis</name>
    <dbReference type="NCBI Taxonomy" id="2741433"/>
    <lineage>
        <taxon>Bacteria</taxon>
        <taxon>Bacillati</taxon>
        <taxon>Bacillota</taxon>
        <taxon>Bacilli</taxon>
        <taxon>Bacillales</taxon>
        <taxon>Bacillaceae</taxon>
        <taxon>Calidifontibacillus/Schinkia group</taxon>
        <taxon>Calidifontibacillus</taxon>
    </lineage>
</organism>
<keyword evidence="3" id="KW-1185">Reference proteome</keyword>
<dbReference type="InterPro" id="IPR025237">
    <property type="entry name" value="DUF4183"/>
</dbReference>
<protein>
    <submittedName>
        <fullName evidence="2">DUF4183 domain-containing protein</fullName>
    </submittedName>
</protein>
<gene>
    <name evidence="2" type="ORF">HR057_13035</name>
</gene>
<dbReference type="EMBL" id="JABTTE010000019">
    <property type="protein sequence ID" value="NSL52679.1"/>
    <property type="molecule type" value="Genomic_DNA"/>
</dbReference>
<reference evidence="2" key="1">
    <citation type="submission" date="2020-06" db="EMBL/GenBank/DDBJ databases">
        <title>A novel thermopfilic bacterium from Erzurum, Turkey.</title>
        <authorList>
            <person name="Adiguzel A."/>
            <person name="Ay H."/>
            <person name="Baltaci M.O."/>
        </authorList>
    </citation>
    <scope>NUCLEOTIDE SEQUENCE</scope>
    <source>
        <strain evidence="2">P2</strain>
    </source>
</reference>
<evidence type="ECO:0000313" key="2">
    <source>
        <dbReference type="EMBL" id="NSL52679.1"/>
    </source>
</evidence>
<dbReference type="Pfam" id="PF13799">
    <property type="entry name" value="DUF4183"/>
    <property type="match status" value="1"/>
</dbReference>
<evidence type="ECO:0000313" key="3">
    <source>
        <dbReference type="Proteomes" id="UP000625804"/>
    </source>
</evidence>
<dbReference type="Proteomes" id="UP000625804">
    <property type="component" value="Unassembled WGS sequence"/>
</dbReference>
<dbReference type="AlphaFoldDB" id="A0A8J8GFT1"/>
<name>A0A8J8GFT1_9BACI</name>
<sequence>MRNCNSFLHGRHHRKTLCDRCRGQICPPYWLVEFIKENQKRRNKPLKVETYEYYTVSDGKKKIYTDEDEISDYGKVGIIDPKDISYVNLFINGVLQPSVLYSIEKGKLILHSVDPPVKGVPIILQFIKIIN</sequence>
<dbReference type="RefSeq" id="WP_173731882.1">
    <property type="nucleotide sequence ID" value="NZ_JABTTE010000019.1"/>
</dbReference>
<proteinExistence type="predicted"/>
<accession>A0A8J8GFT1</accession>
<feature type="domain" description="DUF4183" evidence="1">
    <location>
        <begin position="55"/>
        <end position="126"/>
    </location>
</feature>